<gene>
    <name evidence="1" type="ORF">ALIPUT_01551</name>
</gene>
<dbReference type="AlphaFoldDB" id="B0MWN9"/>
<sequence>MMADFSRVRANDYAIFYVQTSKGKEGKFYGIYQIASDPFLKPDGYYLREKLWINLTFRVLSKPYEVFAKGASEWEALDDIIRYIGPYQMLCSLIYRKLKGNRGNTMLMPYEAERLFSLIRSKK</sequence>
<dbReference type="eggNOG" id="COG1637">
    <property type="taxonomic scope" value="Bacteria"/>
</dbReference>
<protein>
    <submittedName>
        <fullName evidence="1">Uncharacterized protein</fullName>
    </submittedName>
</protein>
<dbReference type="GeneID" id="73804289"/>
<dbReference type="RefSeq" id="WP_004327573.1">
    <property type="nucleotide sequence ID" value="NZ_DS499577.1"/>
</dbReference>
<dbReference type="EMBL" id="ABFK02000019">
    <property type="protein sequence ID" value="EDS03340.1"/>
    <property type="molecule type" value="Genomic_DNA"/>
</dbReference>
<dbReference type="HOGENOM" id="CLU_2010427_0_0_10"/>
<reference evidence="1" key="1">
    <citation type="submission" date="2007-10" db="EMBL/GenBank/DDBJ databases">
        <authorList>
            <person name="Fulton L."/>
            <person name="Clifton S."/>
            <person name="Fulton B."/>
            <person name="Xu J."/>
            <person name="Minx P."/>
            <person name="Pepin K.H."/>
            <person name="Johnson M."/>
            <person name="Thiruvilangam P."/>
            <person name="Bhonagiri V."/>
            <person name="Nash W.E."/>
            <person name="Mardis E.R."/>
            <person name="Wilson R.K."/>
        </authorList>
    </citation>
    <scope>NUCLEOTIDE SEQUENCE [LARGE SCALE GENOMIC DNA]</scope>
    <source>
        <strain evidence="1">DSM 17216</strain>
    </source>
</reference>
<evidence type="ECO:0000313" key="2">
    <source>
        <dbReference type="Proteomes" id="UP000005819"/>
    </source>
</evidence>
<dbReference type="Gene3D" id="3.10.590.10">
    <property type="entry name" value="ph1033 like domains"/>
    <property type="match status" value="1"/>
</dbReference>
<keyword evidence="2" id="KW-1185">Reference proteome</keyword>
<dbReference type="OrthoDB" id="3078199at2"/>
<proteinExistence type="predicted"/>
<dbReference type="Proteomes" id="UP000005819">
    <property type="component" value="Unassembled WGS sequence"/>
</dbReference>
<evidence type="ECO:0000313" key="1">
    <source>
        <dbReference type="EMBL" id="EDS03340.1"/>
    </source>
</evidence>
<accession>B0MWN9</accession>
<comment type="caution">
    <text evidence="1">The sequence shown here is derived from an EMBL/GenBank/DDBJ whole genome shotgun (WGS) entry which is preliminary data.</text>
</comment>
<organism evidence="1 2">
    <name type="scientific">Alistipes putredinis DSM 17216</name>
    <dbReference type="NCBI Taxonomy" id="445970"/>
    <lineage>
        <taxon>Bacteria</taxon>
        <taxon>Pseudomonadati</taxon>
        <taxon>Bacteroidota</taxon>
        <taxon>Bacteroidia</taxon>
        <taxon>Bacteroidales</taxon>
        <taxon>Rikenellaceae</taxon>
        <taxon>Alistipes</taxon>
    </lineage>
</organism>
<name>B0MWN9_9BACT</name>
<reference evidence="1" key="2">
    <citation type="submission" date="2013-09" db="EMBL/GenBank/DDBJ databases">
        <title>Draft genome sequence of Alistipes putredinis (DSM 17216).</title>
        <authorList>
            <person name="Sudarsanam P."/>
            <person name="Ley R."/>
            <person name="Guruge J."/>
            <person name="Turnbaugh P.J."/>
            <person name="Mahowald M."/>
            <person name="Liep D."/>
            <person name="Gordon J."/>
        </authorList>
    </citation>
    <scope>NUCLEOTIDE SEQUENCE</scope>
    <source>
        <strain evidence="1">DSM 17216</strain>
    </source>
</reference>